<evidence type="ECO:0000256" key="1">
    <source>
        <dbReference type="SAM" id="MobiDB-lite"/>
    </source>
</evidence>
<comment type="caution">
    <text evidence="2">The sequence shown here is derived from an EMBL/GenBank/DDBJ whole genome shotgun (WGS) entry which is preliminary data.</text>
</comment>
<reference evidence="2 3" key="1">
    <citation type="submission" date="2016-08" db="EMBL/GenBank/DDBJ databases">
        <title>Whole genome sequence of Mesorhizobium sp. strain UASWS1009 isolated from industrial sewage.</title>
        <authorList>
            <person name="Crovadore J."/>
            <person name="Calmin G."/>
            <person name="Chablais R."/>
            <person name="Cochard B."/>
            <person name="Lefort F."/>
        </authorList>
    </citation>
    <scope>NUCLEOTIDE SEQUENCE [LARGE SCALE GENOMIC DNA]</scope>
    <source>
        <strain evidence="2 3">UASWS1009</strain>
    </source>
</reference>
<protein>
    <submittedName>
        <fullName evidence="2">Uncharacterized protein</fullName>
    </submittedName>
</protein>
<name>A0A1C2DS68_9HYPH</name>
<proteinExistence type="predicted"/>
<evidence type="ECO:0000313" key="3">
    <source>
        <dbReference type="Proteomes" id="UP000094412"/>
    </source>
</evidence>
<dbReference type="Proteomes" id="UP000094412">
    <property type="component" value="Unassembled WGS sequence"/>
</dbReference>
<dbReference type="AlphaFoldDB" id="A0A1C2DS68"/>
<feature type="region of interest" description="Disordered" evidence="1">
    <location>
        <begin position="27"/>
        <end position="70"/>
    </location>
</feature>
<sequence>MVVTMNKDSKRKVETLGEAAARLLRRLEARRNRPSGEMPERIEPEASSSGRKAPQASGIRANSRGLELEDGQPLSRVSILCGETTKDRGYPSLDDVLGADRNGKKPMLQVFVMRRNAVGARLDEGWFPRRLRPAVLRGANDNRKHIRHGSTLFLERSMISPVK</sequence>
<organism evidence="2 3">
    <name type="scientific">Mesorhizobium hungaricum</name>
    <dbReference type="NCBI Taxonomy" id="1566387"/>
    <lineage>
        <taxon>Bacteria</taxon>
        <taxon>Pseudomonadati</taxon>
        <taxon>Pseudomonadota</taxon>
        <taxon>Alphaproteobacteria</taxon>
        <taxon>Hyphomicrobiales</taxon>
        <taxon>Phyllobacteriaceae</taxon>
        <taxon>Mesorhizobium</taxon>
    </lineage>
</organism>
<keyword evidence="3" id="KW-1185">Reference proteome</keyword>
<dbReference type="EMBL" id="MDEO01000032">
    <property type="protein sequence ID" value="OCX17607.1"/>
    <property type="molecule type" value="Genomic_DNA"/>
</dbReference>
<evidence type="ECO:0000313" key="2">
    <source>
        <dbReference type="EMBL" id="OCX17607.1"/>
    </source>
</evidence>
<accession>A0A1C2DS68</accession>
<gene>
    <name evidence="2" type="ORF">QV13_12680</name>
</gene>
<dbReference type="STRING" id="1566387.QV13_12680"/>